<protein>
    <submittedName>
        <fullName evidence="1">Cytochrome P450</fullName>
    </submittedName>
</protein>
<name>A0ACB6S110_9PLEO</name>
<organism evidence="1 2">
    <name type="scientific">Macroventuria anomochaeta</name>
    <dbReference type="NCBI Taxonomy" id="301207"/>
    <lineage>
        <taxon>Eukaryota</taxon>
        <taxon>Fungi</taxon>
        <taxon>Dikarya</taxon>
        <taxon>Ascomycota</taxon>
        <taxon>Pezizomycotina</taxon>
        <taxon>Dothideomycetes</taxon>
        <taxon>Pleosporomycetidae</taxon>
        <taxon>Pleosporales</taxon>
        <taxon>Pleosporineae</taxon>
        <taxon>Didymellaceae</taxon>
        <taxon>Macroventuria</taxon>
    </lineage>
</organism>
<comment type="caution">
    <text evidence="1">The sequence shown here is derived from an EMBL/GenBank/DDBJ whole genome shotgun (WGS) entry which is preliminary data.</text>
</comment>
<sequence>MNTTRDAPLELDARPLWSTILVTGIVAALGYFVVNLVQRRRFYKDLPKPPHSFLWGHLKFMGETLALLPKDCHVQVAVTTMSQKYKLPGIFYLDLWPVAPSICVVTDPDVALHMTVTRNHEKHAEENRAVDPMIGKGNIVTAEGARWKKMHKMLAPAFAIMHVTNQRPMVAETVMEFRAILNKLAETGEAFELEKYVERLTLDIVGEATFGHSLGAQTMGSSVMQHWEEMSRANMQTRTGWRIDFVRNYLAKQRRETAKMKLDVALAELVEKRFDYVQKNDVSLEKRKDSIIMDLILREYLQETHQGSQKRMDPEFLEDVLTQIRTLVVGGTGTTTDTICFAYMLLSAHPEVVQRLREEHDRVFVSGIDASHDILCSEPYKLNSLEYTTNVIKETLRLFPVGCTARREHSDGFLPYEGRQYTTKGFLILPMQHTMHMNPEIFPNPKAFDPDRFAREDFVRHAWRPFERGPRACLGQPLAMDEMKIILLLTVRDFDFTCVDLKPNKTPRVLWTDLDLTFGDRAFQEYVFEAKPRDHMPMSVKKSDWA</sequence>
<reference evidence="1" key="1">
    <citation type="journal article" date="2020" name="Stud. Mycol.">
        <title>101 Dothideomycetes genomes: a test case for predicting lifestyles and emergence of pathogens.</title>
        <authorList>
            <person name="Haridas S."/>
            <person name="Albert R."/>
            <person name="Binder M."/>
            <person name="Bloem J."/>
            <person name="Labutti K."/>
            <person name="Salamov A."/>
            <person name="Andreopoulos B."/>
            <person name="Baker S."/>
            <person name="Barry K."/>
            <person name="Bills G."/>
            <person name="Bluhm B."/>
            <person name="Cannon C."/>
            <person name="Castanera R."/>
            <person name="Culley D."/>
            <person name="Daum C."/>
            <person name="Ezra D."/>
            <person name="Gonzalez J."/>
            <person name="Henrissat B."/>
            <person name="Kuo A."/>
            <person name="Liang C."/>
            <person name="Lipzen A."/>
            <person name="Lutzoni F."/>
            <person name="Magnuson J."/>
            <person name="Mondo S."/>
            <person name="Nolan M."/>
            <person name="Ohm R."/>
            <person name="Pangilinan J."/>
            <person name="Park H.-J."/>
            <person name="Ramirez L."/>
            <person name="Alfaro M."/>
            <person name="Sun H."/>
            <person name="Tritt A."/>
            <person name="Yoshinaga Y."/>
            <person name="Zwiers L.-H."/>
            <person name="Turgeon B."/>
            <person name="Goodwin S."/>
            <person name="Spatafora J."/>
            <person name="Crous P."/>
            <person name="Grigoriev I."/>
        </authorList>
    </citation>
    <scope>NUCLEOTIDE SEQUENCE</scope>
    <source>
        <strain evidence="1">CBS 525.71</strain>
    </source>
</reference>
<gene>
    <name evidence="1" type="ORF">BU25DRAFT_367227</name>
</gene>
<accession>A0ACB6S110</accession>
<evidence type="ECO:0000313" key="1">
    <source>
        <dbReference type="EMBL" id="KAF2627826.1"/>
    </source>
</evidence>
<evidence type="ECO:0000313" key="2">
    <source>
        <dbReference type="Proteomes" id="UP000799754"/>
    </source>
</evidence>
<feature type="non-terminal residue" evidence="1">
    <location>
        <position position="546"/>
    </location>
</feature>
<proteinExistence type="predicted"/>
<keyword evidence="2" id="KW-1185">Reference proteome</keyword>
<dbReference type="Proteomes" id="UP000799754">
    <property type="component" value="Unassembled WGS sequence"/>
</dbReference>
<dbReference type="EMBL" id="MU006715">
    <property type="protein sequence ID" value="KAF2627826.1"/>
    <property type="molecule type" value="Genomic_DNA"/>
</dbReference>